<gene>
    <name evidence="2" type="ORF">IE90_10325</name>
</gene>
<sequence length="76" mass="8821">MMITAIDLYVIEKVKEKRKACKLTQEALSIALNYSEGYINKFETGKKKYNIFHLNEIAKVLKCSPKDFLPEEPIKL</sequence>
<dbReference type="Pfam" id="PF01381">
    <property type="entry name" value="HTH_3"/>
    <property type="match status" value="1"/>
</dbReference>
<evidence type="ECO:0000313" key="2">
    <source>
        <dbReference type="EMBL" id="KIO43520.1"/>
    </source>
</evidence>
<name>A0AB34R420_9PORP</name>
<dbReference type="GO" id="GO:0003677">
    <property type="term" value="F:DNA binding"/>
    <property type="evidence" value="ECO:0007669"/>
    <property type="project" value="InterPro"/>
</dbReference>
<dbReference type="CDD" id="cd00093">
    <property type="entry name" value="HTH_XRE"/>
    <property type="match status" value="1"/>
</dbReference>
<dbReference type="AlphaFoldDB" id="A0AB34R420"/>
<dbReference type="PROSITE" id="PS50943">
    <property type="entry name" value="HTH_CROC1"/>
    <property type="match status" value="1"/>
</dbReference>
<evidence type="ECO:0000313" key="3">
    <source>
        <dbReference type="Proteomes" id="UP000031937"/>
    </source>
</evidence>
<comment type="caution">
    <text evidence="2">The sequence shown here is derived from an EMBL/GenBank/DDBJ whole genome shotgun (WGS) entry which is preliminary data.</text>
</comment>
<dbReference type="Proteomes" id="UP000031937">
    <property type="component" value="Unassembled WGS sequence"/>
</dbReference>
<dbReference type="SUPFAM" id="SSF47413">
    <property type="entry name" value="lambda repressor-like DNA-binding domains"/>
    <property type="match status" value="1"/>
</dbReference>
<dbReference type="EMBL" id="JPIT01000031">
    <property type="protein sequence ID" value="KIO43520.1"/>
    <property type="molecule type" value="Genomic_DNA"/>
</dbReference>
<reference evidence="2 3" key="1">
    <citation type="submission" date="2014-07" db="EMBL/GenBank/DDBJ databases">
        <title>Porphyromonadaceae bacterium OUH 334697 = ATCC BAA-2682 = DSM 28341 draft genome.</title>
        <authorList>
            <person name="Sydenham T.V."/>
            <person name="Hasman H."/>
            <person name="Justesen U.S."/>
        </authorList>
    </citation>
    <scope>NUCLEOTIDE SEQUENCE [LARGE SCALE GENOMIC DNA]</scope>
    <source>
        <strain evidence="2 3">OUH 334697</strain>
    </source>
</reference>
<protein>
    <submittedName>
        <fullName evidence="2">XRE family transcriptional regulator</fullName>
    </submittedName>
</protein>
<feature type="domain" description="HTH cro/C1-type" evidence="1">
    <location>
        <begin position="14"/>
        <end position="68"/>
    </location>
</feature>
<dbReference type="InterPro" id="IPR010982">
    <property type="entry name" value="Lambda_DNA-bd_dom_sf"/>
</dbReference>
<dbReference type="RefSeq" id="WP_041503732.1">
    <property type="nucleotide sequence ID" value="NZ_JPIT01000031.1"/>
</dbReference>
<dbReference type="Gene3D" id="1.10.260.40">
    <property type="entry name" value="lambda repressor-like DNA-binding domains"/>
    <property type="match status" value="1"/>
</dbReference>
<proteinExistence type="predicted"/>
<evidence type="ECO:0000259" key="1">
    <source>
        <dbReference type="PROSITE" id="PS50943"/>
    </source>
</evidence>
<dbReference type="SMART" id="SM00530">
    <property type="entry name" value="HTH_XRE"/>
    <property type="match status" value="1"/>
</dbReference>
<dbReference type="InterPro" id="IPR001387">
    <property type="entry name" value="Cro/C1-type_HTH"/>
</dbReference>
<organism evidence="2 3">
    <name type="scientific">Sanguibacteroides justesenii</name>
    <dbReference type="NCBI Taxonomy" id="1547597"/>
    <lineage>
        <taxon>Bacteria</taxon>
        <taxon>Pseudomonadati</taxon>
        <taxon>Bacteroidota</taxon>
        <taxon>Bacteroidia</taxon>
        <taxon>Bacteroidales</taxon>
        <taxon>Porphyromonadaceae</taxon>
        <taxon>Sanguibacteroides</taxon>
    </lineage>
</organism>
<accession>A0AB34R420</accession>